<dbReference type="Pfam" id="PF03422">
    <property type="entry name" value="CBM_6"/>
    <property type="match status" value="1"/>
</dbReference>
<keyword evidence="7" id="KW-1185">Reference proteome</keyword>
<dbReference type="InterPro" id="IPR013783">
    <property type="entry name" value="Ig-like_fold"/>
</dbReference>
<dbReference type="InterPro" id="IPR005084">
    <property type="entry name" value="CBM6"/>
</dbReference>
<feature type="signal peptide" evidence="4">
    <location>
        <begin position="1"/>
        <end position="20"/>
    </location>
</feature>
<dbReference type="Proteomes" id="UP000032544">
    <property type="component" value="Unassembled WGS sequence"/>
</dbReference>
<dbReference type="SUPFAM" id="SSF49899">
    <property type="entry name" value="Concanavalin A-like lectins/glucanases"/>
    <property type="match status" value="1"/>
</dbReference>
<dbReference type="Gene3D" id="2.60.120.260">
    <property type="entry name" value="Galactose-binding domain-like"/>
    <property type="match status" value="1"/>
</dbReference>
<comment type="caution">
    <text evidence="6">The sequence shown here is derived from an EMBL/GenBank/DDBJ whole genome shotgun (WGS) entry which is preliminary data.</text>
</comment>
<dbReference type="SUPFAM" id="SSF51445">
    <property type="entry name" value="(Trans)glycosidases"/>
    <property type="match status" value="1"/>
</dbReference>
<dbReference type="GO" id="GO:0008422">
    <property type="term" value="F:beta-glucosidase activity"/>
    <property type="evidence" value="ECO:0007669"/>
    <property type="project" value="UniProtKB-ARBA"/>
</dbReference>
<dbReference type="AlphaFoldDB" id="A0A0D8JH07"/>
<reference evidence="6 7" key="1">
    <citation type="submission" date="2014-09" db="EMBL/GenBank/DDBJ databases">
        <title>Draft Genome Sequence of Draconibacterium sp. JN14CK-3.</title>
        <authorList>
            <person name="Dong C."/>
            <person name="Lai Q."/>
            <person name="Shao Z."/>
        </authorList>
    </citation>
    <scope>NUCLEOTIDE SEQUENCE [LARGE SCALE GENOMIC DNA]</scope>
    <source>
        <strain evidence="6 7">JN14CK-3</strain>
    </source>
</reference>
<keyword evidence="2 4" id="KW-0732">Signal</keyword>
<dbReference type="InterPro" id="IPR041542">
    <property type="entry name" value="GH43_C2"/>
</dbReference>
<dbReference type="Gene3D" id="2.60.40.1080">
    <property type="match status" value="1"/>
</dbReference>
<protein>
    <submittedName>
        <fullName evidence="6">Glycoside hydrolase</fullName>
    </submittedName>
</protein>
<dbReference type="InterPro" id="IPR044993">
    <property type="entry name" value="BXL"/>
</dbReference>
<dbReference type="InterPro" id="IPR008964">
    <property type="entry name" value="Invasin/intimin_cell_adhesion"/>
</dbReference>
<dbReference type="SUPFAM" id="SSF52279">
    <property type="entry name" value="Beta-D-glucan exohydrolase, C-terminal domain"/>
    <property type="match status" value="1"/>
</dbReference>
<proteinExistence type="inferred from homology"/>
<evidence type="ECO:0000259" key="5">
    <source>
        <dbReference type="SMART" id="SM01217"/>
    </source>
</evidence>
<dbReference type="GO" id="GO:0009044">
    <property type="term" value="F:xylan 1,4-beta-xylosidase activity"/>
    <property type="evidence" value="ECO:0007669"/>
    <property type="project" value="InterPro"/>
</dbReference>
<evidence type="ECO:0000313" key="7">
    <source>
        <dbReference type="Proteomes" id="UP000032544"/>
    </source>
</evidence>
<dbReference type="GO" id="GO:0046556">
    <property type="term" value="F:alpha-L-arabinofuranosidase activity"/>
    <property type="evidence" value="ECO:0007669"/>
    <property type="project" value="TreeGrafter"/>
</dbReference>
<dbReference type="SMART" id="SM01217">
    <property type="entry name" value="Fn3_like"/>
    <property type="match status" value="1"/>
</dbReference>
<dbReference type="Pfam" id="PF00933">
    <property type="entry name" value="Glyco_hydro_3"/>
    <property type="match status" value="1"/>
</dbReference>
<dbReference type="SUPFAM" id="SSF49373">
    <property type="entry name" value="Invasin/intimin cell-adhesion fragments"/>
    <property type="match status" value="1"/>
</dbReference>
<dbReference type="CDD" id="cd04084">
    <property type="entry name" value="CBM6_xylanase-like"/>
    <property type="match status" value="1"/>
</dbReference>
<dbReference type="Gene3D" id="2.60.40.10">
    <property type="entry name" value="Immunoglobulins"/>
    <property type="match status" value="1"/>
</dbReference>
<dbReference type="PANTHER" id="PTHR42721">
    <property type="entry name" value="SUGAR HYDROLASE-RELATED"/>
    <property type="match status" value="1"/>
</dbReference>
<dbReference type="PRINTS" id="PR00133">
    <property type="entry name" value="GLHYDRLASE3"/>
</dbReference>
<accession>A0A0D8JH07</accession>
<dbReference type="Gene3D" id="3.20.20.300">
    <property type="entry name" value="Glycoside hydrolase, family 3, N-terminal domain"/>
    <property type="match status" value="1"/>
</dbReference>
<dbReference type="EMBL" id="JRHC01000001">
    <property type="protein sequence ID" value="KJF45143.1"/>
    <property type="molecule type" value="Genomic_DNA"/>
</dbReference>
<dbReference type="InterPro" id="IPR017853">
    <property type="entry name" value="GH"/>
</dbReference>
<dbReference type="InterPro" id="IPR008979">
    <property type="entry name" value="Galactose-bd-like_sf"/>
</dbReference>
<dbReference type="Pfam" id="PF01915">
    <property type="entry name" value="Glyco_hydro_3_C"/>
    <property type="match status" value="1"/>
</dbReference>
<evidence type="ECO:0000256" key="4">
    <source>
        <dbReference type="SAM" id="SignalP"/>
    </source>
</evidence>
<dbReference type="SUPFAM" id="SSF49785">
    <property type="entry name" value="Galactose-binding domain-like"/>
    <property type="match status" value="1"/>
</dbReference>
<dbReference type="InterPro" id="IPR026891">
    <property type="entry name" value="Fn3-like"/>
</dbReference>
<dbReference type="Pfam" id="PF14310">
    <property type="entry name" value="Fn3-like"/>
    <property type="match status" value="1"/>
</dbReference>
<dbReference type="PATRIC" id="fig|1544798.3.peg.1410"/>
<dbReference type="GO" id="GO:0031222">
    <property type="term" value="P:arabinan catabolic process"/>
    <property type="evidence" value="ECO:0007669"/>
    <property type="project" value="TreeGrafter"/>
</dbReference>
<dbReference type="InterPro" id="IPR013320">
    <property type="entry name" value="ConA-like_dom_sf"/>
</dbReference>
<dbReference type="OrthoDB" id="9805821at2"/>
<dbReference type="STRING" id="1544798.LH29_07025"/>
<dbReference type="InterPro" id="IPR036962">
    <property type="entry name" value="Glyco_hydro_3_N_sf"/>
</dbReference>
<dbReference type="FunFam" id="2.60.40.10:FF:000495">
    <property type="entry name" value="Periplasmic beta-glucosidase"/>
    <property type="match status" value="1"/>
</dbReference>
<comment type="similarity">
    <text evidence="1">Belongs to the glycosyl hydrolase 3 family.</text>
</comment>
<dbReference type="PANTHER" id="PTHR42721:SF3">
    <property type="entry name" value="BETA-D-XYLOSIDASE 5-RELATED"/>
    <property type="match status" value="1"/>
</dbReference>
<sequence length="1270" mass="139015">MNFKRSTSLILILISLLALAFIPQSQIAKQPIYLNTAYSFKERAIDLVSRMTPEEKQSQLGNTMPPIPRLGVNHYDVWGEALHGIMGRNNNSGMTATSFPNSVAVGSTWDPELIKRETKVISDEARGFNHDLIFTLTYWSPVIEPARDPRWGRTAETFGEDPFLVSEIGKGFIQGLMGDDPTYLKTVPCGKHYFANNTEFNRHSGSSDMDDRDMREFYLLPYRTLIRDYNLPSIMTAYGAVNGVPMSASKYLVDTVARKTYGMDGYATGDCGAIDDIVRGHHFTDSYEEAAALGLKAGVDTDCGGVYQNHALGALEKGMLAQADIDKALINIFTTRMRLGEFDPAEIVPYAGIKPDIVNDPSHNDLAIEIATKTPVLLKNEVTVKPAEKALPLNTKHIKKIAVLGPQADKVELGDYSGPIEPHLSISPLLGIQNYIKKHNLDIEVVSASTGNTDRNTDFLTMNSFSTVRGSEVVAEFDATKYDDSAPGLIVAARFGRTSIRGVKDGDWTAYDNVDITDVDSIRFNVAASGNGGLLEVRVSSATGNILATQKIEAVQQSGGFRGFSRPQNVAVKINTLGISGPQTLVLVYRKAESSATDQETLEMSATADVVLVFVGTDQTTGREESDRFAITLPGNQNKLIEAVAAENPNTIVVMQTMGMVEVEQFKNNPNIPAIVWTGYNGQAQGTAMARILFGDVNPGGKLNVTWHKSLNDLPGFNDYTLRGDGSNGRTYWYFDKPVSYEFGYGLSYTTFEYNRFSISKTRLTPHDKVTVSVDVKNTGAVDGDEVVQVYVKTPDSPAELERPIKRLKGFKRVTIPAGQTKRVSIDIDCDDLWFWDAEAGKITFDQGRYIFEIGASSKDIKAELETIMSGEYKPVLTTVVAESDKVILRPGNPAQTSVTAAMSDDSFYDISKAEIEYKSNNPAVVSVDENGKVTATGVGVALVFAYVTVDGVTESSSFPVKVMPDLNPKSILVNGKPIESFDKDVKAYSYLLKDKTKVPELKATAAGNGITVDIQQAKQIPGTAVVKFIDNITLETNTYYFNFDVEAVSDEFIGAVGGQWQWIRENAATHSLSANDGSLTITSEVGDVSEGTNNAKNILLQSANNDWTAETKLTASRMPSQPENTGILAYQDDDNFVKLMFRAVIKTTRQREPQPGTIDLMMEENGIAKSLASFNLKNEITGDQALVLKLDKKGSIYTASYSLDGENFKILGTADLALEDIKTGLMVGDGIITGYMKSTFWFDSDTTKPDSPFDVAFDYFRITNSGLKQ</sequence>
<name>A0A0D8JH07_9BACT</name>
<evidence type="ECO:0000256" key="3">
    <source>
        <dbReference type="ARBA" id="ARBA00022801"/>
    </source>
</evidence>
<dbReference type="Gene3D" id="2.60.120.200">
    <property type="match status" value="1"/>
</dbReference>
<dbReference type="Pfam" id="PF17851">
    <property type="entry name" value="GH43_C2"/>
    <property type="match status" value="1"/>
</dbReference>
<dbReference type="GO" id="GO:0030246">
    <property type="term" value="F:carbohydrate binding"/>
    <property type="evidence" value="ECO:0007669"/>
    <property type="project" value="InterPro"/>
</dbReference>
<feature type="chain" id="PRO_5002330986" evidence="4">
    <location>
        <begin position="21"/>
        <end position="1270"/>
    </location>
</feature>
<keyword evidence="3 6" id="KW-0378">Hydrolase</keyword>
<dbReference type="InterPro" id="IPR002772">
    <property type="entry name" value="Glyco_hydro_3_C"/>
</dbReference>
<organism evidence="6 7">
    <name type="scientific">Draconibacterium sediminis</name>
    <dbReference type="NCBI Taxonomy" id="1544798"/>
    <lineage>
        <taxon>Bacteria</taxon>
        <taxon>Pseudomonadati</taxon>
        <taxon>Bacteroidota</taxon>
        <taxon>Bacteroidia</taxon>
        <taxon>Marinilabiliales</taxon>
        <taxon>Prolixibacteraceae</taxon>
        <taxon>Draconibacterium</taxon>
    </lineage>
</organism>
<evidence type="ECO:0000313" key="6">
    <source>
        <dbReference type="EMBL" id="KJF45143.1"/>
    </source>
</evidence>
<dbReference type="Gene3D" id="3.40.50.1700">
    <property type="entry name" value="Glycoside hydrolase family 3 C-terminal domain"/>
    <property type="match status" value="1"/>
</dbReference>
<dbReference type="GO" id="GO:0045493">
    <property type="term" value="P:xylan catabolic process"/>
    <property type="evidence" value="ECO:0007669"/>
    <property type="project" value="InterPro"/>
</dbReference>
<dbReference type="RefSeq" id="WP_045027027.1">
    <property type="nucleotide sequence ID" value="NZ_JRHC01000001.1"/>
</dbReference>
<evidence type="ECO:0000256" key="2">
    <source>
        <dbReference type="ARBA" id="ARBA00022729"/>
    </source>
</evidence>
<gene>
    <name evidence="6" type="ORF">LH29_07025</name>
</gene>
<evidence type="ECO:0000256" key="1">
    <source>
        <dbReference type="ARBA" id="ARBA00005336"/>
    </source>
</evidence>
<feature type="domain" description="Fibronectin type III-like" evidence="5">
    <location>
        <begin position="786"/>
        <end position="858"/>
    </location>
</feature>
<dbReference type="InterPro" id="IPR036881">
    <property type="entry name" value="Glyco_hydro_3_C_sf"/>
</dbReference>
<dbReference type="InterPro" id="IPR001764">
    <property type="entry name" value="Glyco_hydro_3_N"/>
</dbReference>